<comment type="similarity">
    <text evidence="4 10">Belongs to the DHNA family.</text>
</comment>
<evidence type="ECO:0000256" key="10">
    <source>
        <dbReference type="RuleBase" id="RU362079"/>
    </source>
</evidence>
<evidence type="ECO:0000313" key="16">
    <source>
        <dbReference type="EMBL" id="EMM7458850.1"/>
    </source>
</evidence>
<evidence type="ECO:0000256" key="9">
    <source>
        <dbReference type="ARBA" id="ARBA00059496"/>
    </source>
</evidence>
<dbReference type="Proteomes" id="UP001279522">
    <property type="component" value="Unassembled WGS sequence"/>
</dbReference>
<reference evidence="20 25" key="2">
    <citation type="journal article" date="2017" name="PLoS ONE">
        <title>Genomic and phenotypic characterisation of fluoroquinolone resistance mechanisms in Enterobacteriaceae in Durban, South Africa.</title>
        <authorList>
            <person name="Osei Sekyere J."/>
            <person name="Amoako D.G."/>
        </authorList>
    </citation>
    <scope>NUCLEOTIDE SEQUENCE [LARGE SCALE GENOMIC DNA]</scope>
    <source>
        <strain evidence="20 25">ST62:944112508</strain>
    </source>
</reference>
<dbReference type="InterPro" id="IPR043133">
    <property type="entry name" value="GTP-CH-I_C/QueF"/>
</dbReference>
<evidence type="ECO:0000313" key="19">
    <source>
        <dbReference type="EMBL" id="HBH7042615.1"/>
    </source>
</evidence>
<evidence type="ECO:0000256" key="6">
    <source>
        <dbReference type="ARBA" id="ARBA00022909"/>
    </source>
</evidence>
<reference evidence="18" key="4">
    <citation type="journal article" date="2018" name="Genome Biol.">
        <title>SKESA: strategic k-mer extension for scrupulous assemblies.</title>
        <authorList>
            <person name="Souvorov A."/>
            <person name="Agarwala R."/>
            <person name="Lipman D.J."/>
        </authorList>
    </citation>
    <scope>NUCLEOTIDE SEQUENCE</scope>
    <source>
        <strain evidence="19">91871</strain>
        <strain evidence="18">O50</strain>
    </source>
</reference>
<reference evidence="16" key="12">
    <citation type="submission" date="2024-02" db="EMBL/GenBank/DDBJ databases">
        <authorList>
            <consortium name="Clinical and Environmental Microbiology Branch: Whole genome sequencing antimicrobial resistance pathogens in the healthcare setting"/>
        </authorList>
    </citation>
    <scope>NUCLEOTIDE SEQUENCE</scope>
    <source>
        <strain evidence="14">2021DK-00049</strain>
        <strain evidence="17">2023GN-00102</strain>
        <strain evidence="15">2023GN-00287</strain>
        <strain evidence="16">Whole organism</strain>
    </source>
</reference>
<dbReference type="Proteomes" id="UP000885148">
    <property type="component" value="Unassembled WGS sequence"/>
</dbReference>
<dbReference type="EMBL" id="ABLGCN030000008">
    <property type="protein sequence ID" value="EMM7458850.1"/>
    <property type="molecule type" value="Genomic_DNA"/>
</dbReference>
<sequence length="122" mass="13691">MDIVFIEQLSVITTIGVYDWEQTIEQRLVFDIEMAWDNRKSAKSDDVADCLSYADIAQTVVNHVEGGRFALVERVAEEVADLLLNRFNSPWVRIKLSKPGAVARAANVGVVIERGNNLKENN</sequence>
<evidence type="ECO:0000256" key="2">
    <source>
        <dbReference type="ARBA" id="ARBA00001353"/>
    </source>
</evidence>
<reference evidence="22 26" key="3">
    <citation type="submission" date="2017-04" db="EMBL/GenBank/DDBJ databases">
        <title>Emergence of KPC-2-producing Citrobacter isolates from sediments of a Chinese river.</title>
        <authorList>
            <person name="Zheng B."/>
        </authorList>
    </citation>
    <scope>NUCLEOTIDE SEQUENCE [LARGE SCALE GENOMIC DNA]</scope>
    <source>
        <strain evidence="22 26">C191</strain>
    </source>
</reference>
<dbReference type="FunFam" id="3.30.1130.10:FF:000002">
    <property type="entry name" value="7,8-dihydroneopterin aldolase"/>
    <property type="match status" value="1"/>
</dbReference>
<evidence type="ECO:0000313" key="21">
    <source>
        <dbReference type="EMBL" id="MDW2759858.1"/>
    </source>
</evidence>
<evidence type="ECO:0000313" key="27">
    <source>
        <dbReference type="Proteomes" id="UP000263627"/>
    </source>
</evidence>
<evidence type="ECO:0000313" key="12">
    <source>
        <dbReference type="EMBL" id="AXZ49861.1"/>
    </source>
</evidence>
<evidence type="ECO:0000313" key="24">
    <source>
        <dbReference type="EMBL" id="WAZ57996.1"/>
    </source>
</evidence>
<dbReference type="GO" id="GO:0016853">
    <property type="term" value="F:isomerase activity"/>
    <property type="evidence" value="ECO:0007669"/>
    <property type="project" value="UniProtKB-KW"/>
</dbReference>
<dbReference type="EMBL" id="LJEB01000046">
    <property type="protein sequence ID" value="KPR55414.1"/>
    <property type="molecule type" value="Genomic_DNA"/>
</dbReference>
<evidence type="ECO:0000313" key="28">
    <source>
        <dbReference type="Proteomes" id="UP000512222"/>
    </source>
</evidence>
<dbReference type="EMBL" id="NEFA01000001">
    <property type="protein sequence ID" value="OYR07278.1"/>
    <property type="molecule type" value="Genomic_DNA"/>
</dbReference>
<comment type="pathway">
    <text evidence="3 10">Cofactor biosynthesis; tetrahydrofolate biosynthesis; 2-amino-4-hydroxy-6-hydroxymethyl-7,8-dihydropteridine diphosphate from 7,8-dihydroneopterin triphosphate: step 3/4.</text>
</comment>
<dbReference type="SMART" id="SM00905">
    <property type="entry name" value="FolB"/>
    <property type="match status" value="1"/>
</dbReference>
<dbReference type="RefSeq" id="WP_003838117.1">
    <property type="nucleotide sequence ID" value="NZ_AP026940.1"/>
</dbReference>
<dbReference type="STRING" id="1333848.CFNIH1_02495"/>
<dbReference type="GO" id="GO:0005737">
    <property type="term" value="C:cytoplasm"/>
    <property type="evidence" value="ECO:0007669"/>
    <property type="project" value="TreeGrafter"/>
</dbReference>
<evidence type="ECO:0000256" key="7">
    <source>
        <dbReference type="ARBA" id="ARBA00023235"/>
    </source>
</evidence>
<reference evidence="18" key="7">
    <citation type="submission" date="2020-09" db="EMBL/GenBank/DDBJ databases">
        <authorList>
            <consortium name="NCBI Pathogen Detection Project"/>
        </authorList>
    </citation>
    <scope>NUCLEOTIDE SEQUENCE</scope>
    <source>
        <strain evidence="19">91871</strain>
        <strain evidence="18">O50</strain>
    </source>
</reference>
<dbReference type="UniPathway" id="UPA00077">
    <property type="reaction ID" value="UER00154"/>
</dbReference>
<evidence type="ECO:0000256" key="3">
    <source>
        <dbReference type="ARBA" id="ARBA00005013"/>
    </source>
</evidence>
<dbReference type="NCBIfam" id="NF008614">
    <property type="entry name" value="PRK11593.1"/>
    <property type="match status" value="1"/>
</dbReference>
<dbReference type="CDD" id="cd00534">
    <property type="entry name" value="DHNA_DHNTPE"/>
    <property type="match status" value="1"/>
</dbReference>
<dbReference type="EMBL" id="CP056573">
    <property type="protein sequence ID" value="QLV29091.1"/>
    <property type="molecule type" value="Genomic_DNA"/>
</dbReference>
<dbReference type="NCBIfam" id="TIGR00526">
    <property type="entry name" value="folB_dom"/>
    <property type="match status" value="1"/>
</dbReference>
<keyword evidence="7 18" id="KW-0413">Isomerase</keyword>
<dbReference type="EMBL" id="DAESCB010000007">
    <property type="protein sequence ID" value="HBH7042615.1"/>
    <property type="molecule type" value="Genomic_DNA"/>
</dbReference>
<evidence type="ECO:0000313" key="14">
    <source>
        <dbReference type="EMBL" id="EHT9938153.1"/>
    </source>
</evidence>
<dbReference type="GO" id="GO:0046656">
    <property type="term" value="P:folic acid biosynthetic process"/>
    <property type="evidence" value="ECO:0007669"/>
    <property type="project" value="UniProtKB-UniRule"/>
</dbReference>
<dbReference type="PANTHER" id="PTHR42844">
    <property type="entry name" value="DIHYDRONEOPTERIN ALDOLASE 1-RELATED"/>
    <property type="match status" value="1"/>
</dbReference>
<dbReference type="SUPFAM" id="SSF55620">
    <property type="entry name" value="Tetrahydrobiopterin biosynthesis enzymes-like"/>
    <property type="match status" value="1"/>
</dbReference>
<evidence type="ECO:0000313" key="17">
    <source>
        <dbReference type="EMBL" id="EMN4145963.1"/>
    </source>
</evidence>
<dbReference type="OrthoDB" id="9810587at2"/>
<dbReference type="Proteomes" id="UP000263627">
    <property type="component" value="Chromosome"/>
</dbReference>
<dbReference type="EMBL" id="CP032184">
    <property type="protein sequence ID" value="AXZ49861.1"/>
    <property type="molecule type" value="Genomic_DNA"/>
</dbReference>
<comment type="subunit">
    <text evidence="5">Homooctamer.</text>
</comment>
<reference evidence="25" key="1">
    <citation type="submission" date="2015-09" db="EMBL/GenBank/DDBJ databases">
        <title>Prevalence of NDMs in South Africa.</title>
        <authorList>
            <person name="Osei Sekyere J."/>
            <person name="Govinden U."/>
            <person name="Essack S."/>
            <person name="Haldorsen B."/>
            <person name="Samuelsen O."/>
            <person name="Aasnaes B."/>
            <person name="Sundsfjord A."/>
        </authorList>
    </citation>
    <scope>NUCLEOTIDE SEQUENCE [LARGE SCALE GENOMIC DNA]</scope>
    <source>
        <strain evidence="25">ST62:944112508</strain>
    </source>
</reference>
<dbReference type="PANTHER" id="PTHR42844:SF1">
    <property type="entry name" value="DIHYDRONEOPTERIN ALDOLASE 1-RELATED"/>
    <property type="match status" value="1"/>
</dbReference>
<dbReference type="Proteomes" id="UP001164536">
    <property type="component" value="Chromosome"/>
</dbReference>
<gene>
    <name evidence="18" type="primary">folB</name>
    <name evidence="13" type="ORF">AI2935V1_0715</name>
    <name evidence="12" type="ORF">AM363_24575</name>
    <name evidence="20" type="ORF">AN672_11360</name>
    <name evidence="22" type="ORF">B9P89_01285</name>
    <name evidence="23" type="ORF">HV178_03510</name>
    <name evidence="18" type="ORF">I9Y29_003026</name>
    <name evidence="19" type="ORF">KV121_002696</name>
    <name evidence="14" type="ORF">KY227_001198</name>
    <name evidence="24" type="ORF">O4000_03520</name>
    <name evidence="16" type="ORF">P7U51_003394</name>
    <name evidence="17" type="ORF">PQQ21_003249</name>
    <name evidence="21" type="ORF">RYZ67_15405</name>
    <name evidence="15" type="ORF">SGX49_001411</name>
</gene>
<comment type="function">
    <text evidence="9">Catalyzes the conversion of 7,8-dihydroneopterin to 6-hydroxymethyl-7,8-dihydropterin. Can use L-threo-dihydroneopterin and D-erythro-dihydroneopterin as substrates for the formation of 6-hydroxymethyldihydropterin, but it can also catalyze the epimerization of carbon 2' of dihydroneopterin to dihydromonapterin at appreciable velocity.</text>
</comment>
<protein>
    <recommendedName>
        <fullName evidence="10">7,8-dihydroneopterin aldolase</fullName>
        <ecNumber evidence="10">4.1.2.25</ecNumber>
    </recommendedName>
</protein>
<evidence type="ECO:0000313" key="15">
    <source>
        <dbReference type="EMBL" id="ELV3679018.1"/>
    </source>
</evidence>
<dbReference type="Proteomes" id="UP001278087">
    <property type="component" value="Unassembled WGS sequence"/>
</dbReference>
<dbReference type="InterPro" id="IPR006157">
    <property type="entry name" value="FolB_dom"/>
</dbReference>
<proteinExistence type="inferred from homology"/>
<evidence type="ECO:0000313" key="29">
    <source>
        <dbReference type="Proteomes" id="UP001164536"/>
    </source>
</evidence>
<dbReference type="InterPro" id="IPR006156">
    <property type="entry name" value="Dihydroneopterin_aldolase"/>
</dbReference>
<dbReference type="Pfam" id="PF02152">
    <property type="entry name" value="FolB"/>
    <property type="match status" value="1"/>
</dbReference>
<reference evidence="28" key="6">
    <citation type="submission" date="2020-06" db="EMBL/GenBank/DDBJ databases">
        <title>REHAB project genomes.</title>
        <authorList>
            <person name="Shaw L.P."/>
        </authorList>
    </citation>
    <scope>NUCLEOTIDE SEQUENCE [LARGE SCALE GENOMIC DNA]</scope>
    <source>
        <strain evidence="28">RHBSTW-00370</strain>
    </source>
</reference>
<dbReference type="Proteomes" id="UP000050520">
    <property type="component" value="Unassembled WGS sequence"/>
</dbReference>
<dbReference type="EMBL" id="ABBJDF010000005">
    <property type="protein sequence ID" value="EHT9938153.1"/>
    <property type="molecule type" value="Genomic_DNA"/>
</dbReference>
<dbReference type="EC" id="4.1.2.25" evidence="10"/>
<evidence type="ECO:0000256" key="8">
    <source>
        <dbReference type="ARBA" id="ARBA00023239"/>
    </source>
</evidence>
<dbReference type="EMBL" id="ABKLER030000013">
    <property type="protein sequence ID" value="EMN4145963.1"/>
    <property type="molecule type" value="Genomic_DNA"/>
</dbReference>
<reference evidence="24" key="10">
    <citation type="submission" date="2022-12" db="EMBL/GenBank/DDBJ databases">
        <title>2953647.</title>
        <authorList>
            <person name="Hergert J."/>
            <person name="Casey R."/>
            <person name="Wagner J."/>
            <person name="Young E.L."/>
            <person name="Oakeson K.F."/>
        </authorList>
    </citation>
    <scope>NUCLEOTIDE SEQUENCE</scope>
    <source>
        <strain evidence="24">2953647</strain>
    </source>
</reference>
<evidence type="ECO:0000313" key="26">
    <source>
        <dbReference type="Proteomes" id="UP000215827"/>
    </source>
</evidence>
<dbReference type="Gene3D" id="3.30.1130.10">
    <property type="match status" value="1"/>
</dbReference>
<name>A0A0D7LHI9_CITFR</name>
<evidence type="ECO:0000259" key="11">
    <source>
        <dbReference type="SMART" id="SM00905"/>
    </source>
</evidence>
<evidence type="ECO:0000313" key="13">
    <source>
        <dbReference type="EMBL" id="CAH6565455.1"/>
    </source>
</evidence>
<dbReference type="GO" id="GO:0046654">
    <property type="term" value="P:tetrahydrofolate biosynthetic process"/>
    <property type="evidence" value="ECO:0007669"/>
    <property type="project" value="UniProtKB-UniRule"/>
</dbReference>
<evidence type="ECO:0000256" key="5">
    <source>
        <dbReference type="ARBA" id="ARBA00011823"/>
    </source>
</evidence>
<dbReference type="NCBIfam" id="TIGR00525">
    <property type="entry name" value="folB"/>
    <property type="match status" value="1"/>
</dbReference>
<organism evidence="18">
    <name type="scientific">Citrobacter freundii</name>
    <dbReference type="NCBI Taxonomy" id="546"/>
    <lineage>
        <taxon>Bacteria</taxon>
        <taxon>Pseudomonadati</taxon>
        <taxon>Pseudomonadota</taxon>
        <taxon>Gammaproteobacteria</taxon>
        <taxon>Enterobacterales</taxon>
        <taxon>Enterobacteriaceae</taxon>
        <taxon>Citrobacter</taxon>
        <taxon>Citrobacter freundii complex</taxon>
    </lineage>
</organism>
<dbReference type="GeneID" id="83648169"/>
<reference evidence="23" key="8">
    <citation type="journal article" date="2021" name="Microb. Genom.">
        <title>A genomic epidemiological study shows that prevalence of antimicrobial resistance in Enterobacterales is associated with the livestock host, as well as antimicrobial usage.</title>
        <authorList>
            <person name="AbuOun M."/>
            <person name="Jones H."/>
            <person name="Stubberfield E."/>
            <person name="Gilson D."/>
            <person name="Shaw L.P."/>
            <person name="Hubbard A.T.M."/>
            <person name="Chau K.K."/>
            <person name="Sebra R."/>
            <person name="Peto T.E.A."/>
            <person name="Crook D.W."/>
            <person name="Read D.S."/>
            <person name="Gweon H.S."/>
            <person name="Walker A.S."/>
            <person name="Stoesser N."/>
            <person name="Smith R.P."/>
            <person name="Anjum M.F."/>
            <person name="On Behalf Of The Rehab Consortium."/>
        </authorList>
    </citation>
    <scope>NUCLEOTIDE SEQUENCE</scope>
    <source>
        <strain evidence="23">RHBSTW-00370</strain>
    </source>
</reference>
<dbReference type="EMBL" id="ABOSXX010000004">
    <property type="protein sequence ID" value="ELV3679018.1"/>
    <property type="molecule type" value="Genomic_DNA"/>
</dbReference>
<reference evidence="12 27" key="5">
    <citation type="submission" date="2018-09" db="EMBL/GenBank/DDBJ databases">
        <title>Whole genome sequencing of Citrobacter freundii AR_0116.</title>
        <authorList>
            <person name="Conlan S."/>
            <person name="Thomas P.J."/>
            <person name="Mullikin J."/>
            <person name="Frank K.M."/>
            <person name="Segre J.A."/>
        </authorList>
    </citation>
    <scope>NUCLEOTIDE SEQUENCE [LARGE SCALE GENOMIC DNA]</scope>
    <source>
        <strain evidence="12 27">AR_0116</strain>
    </source>
</reference>
<dbReference type="GO" id="GO:0004150">
    <property type="term" value="F:dihydroneopterin aldolase activity"/>
    <property type="evidence" value="ECO:0007669"/>
    <property type="project" value="UniProtKB-UniRule"/>
</dbReference>
<reference evidence="21" key="11">
    <citation type="submission" date="2023-10" db="EMBL/GenBank/DDBJ databases">
        <title>Fecal carriage and genetic characteristics of carbapenem-resistant Enterobacterales among healthy adults from four provinces of China.</title>
        <authorList>
            <person name="Li Y."/>
            <person name="Zhang R."/>
        </authorList>
    </citation>
    <scope>NUCLEOTIDE SEQUENCE</scope>
    <source>
        <strain evidence="21">HN-136</strain>
    </source>
</reference>
<dbReference type="Proteomes" id="UP000789647">
    <property type="component" value="Chromosome"/>
</dbReference>
<comment type="catalytic activity">
    <reaction evidence="1">
        <text>7,8-dihydroneopterin = 7,8-dihydromonapterin</text>
        <dbReference type="Rhea" id="RHEA:45328"/>
        <dbReference type="ChEBI" id="CHEBI:17001"/>
        <dbReference type="ChEBI" id="CHEBI:71175"/>
        <dbReference type="EC" id="5.1.99.8"/>
    </reaction>
</comment>
<keyword evidence="8 10" id="KW-0456">Lyase</keyword>
<dbReference type="Proteomes" id="UP000512222">
    <property type="component" value="Chromosome"/>
</dbReference>
<evidence type="ECO:0000313" key="22">
    <source>
        <dbReference type="EMBL" id="OYR07278.1"/>
    </source>
</evidence>
<evidence type="ECO:0000313" key="20">
    <source>
        <dbReference type="EMBL" id="KPR55414.1"/>
    </source>
</evidence>
<accession>A0A0D7LHI9</accession>
<evidence type="ECO:0000313" key="18">
    <source>
        <dbReference type="EMBL" id="HAT3898581.1"/>
    </source>
</evidence>
<keyword evidence="6 10" id="KW-0289">Folate biosynthesis</keyword>
<evidence type="ECO:0000313" key="23">
    <source>
        <dbReference type="EMBL" id="QLV29091.1"/>
    </source>
</evidence>
<reference evidence="13" key="9">
    <citation type="submission" date="2022-05" db="EMBL/GenBank/DDBJ databases">
        <authorList>
            <person name="Alioto T."/>
            <person name="Alioto T."/>
            <person name="Gomez Garrido J."/>
        </authorList>
    </citation>
    <scope>NUCLEOTIDE SEQUENCE</scope>
    <source>
        <strain evidence="13">112</strain>
    </source>
</reference>
<keyword evidence="29" id="KW-1185">Reference proteome</keyword>
<dbReference type="EMBL" id="OW995941">
    <property type="protein sequence ID" value="CAH6565455.1"/>
    <property type="molecule type" value="Genomic_DNA"/>
</dbReference>
<dbReference type="GeneID" id="86999489"/>
<dbReference type="EMBL" id="DACSXJ010000017">
    <property type="protein sequence ID" value="HAT3898581.1"/>
    <property type="molecule type" value="Genomic_DNA"/>
</dbReference>
<comment type="catalytic activity">
    <reaction evidence="2 10">
        <text>7,8-dihydroneopterin = 6-hydroxymethyl-7,8-dihydropterin + glycolaldehyde</text>
        <dbReference type="Rhea" id="RHEA:10540"/>
        <dbReference type="ChEBI" id="CHEBI:17001"/>
        <dbReference type="ChEBI" id="CHEBI:17071"/>
        <dbReference type="ChEBI" id="CHEBI:44841"/>
        <dbReference type="EC" id="4.1.2.25"/>
    </reaction>
</comment>
<evidence type="ECO:0000256" key="1">
    <source>
        <dbReference type="ARBA" id="ARBA00000693"/>
    </source>
</evidence>
<dbReference type="Proteomes" id="UP000855471">
    <property type="component" value="Unassembled WGS sequence"/>
</dbReference>
<feature type="domain" description="Dihydroneopterin aldolase/epimerase" evidence="11">
    <location>
        <begin position="4"/>
        <end position="114"/>
    </location>
</feature>
<dbReference type="EMBL" id="JAWPBU010000017">
    <property type="protein sequence ID" value="MDW2759858.1"/>
    <property type="molecule type" value="Genomic_DNA"/>
</dbReference>
<evidence type="ECO:0000256" key="4">
    <source>
        <dbReference type="ARBA" id="ARBA00005708"/>
    </source>
</evidence>
<dbReference type="AlphaFoldDB" id="A0A0D7LHI9"/>
<evidence type="ECO:0000313" key="25">
    <source>
        <dbReference type="Proteomes" id="UP000050520"/>
    </source>
</evidence>
<dbReference type="EMBL" id="CP114564">
    <property type="protein sequence ID" value="WAZ57996.1"/>
    <property type="molecule type" value="Genomic_DNA"/>
</dbReference>
<dbReference type="Proteomes" id="UP000215827">
    <property type="component" value="Unassembled WGS sequence"/>
</dbReference>
<dbReference type="Proteomes" id="UP001169574">
    <property type="component" value="Unassembled WGS sequence"/>
</dbReference>